<organism evidence="1 2">
    <name type="scientific">Cryptolaemus montrouzieri</name>
    <dbReference type="NCBI Taxonomy" id="559131"/>
    <lineage>
        <taxon>Eukaryota</taxon>
        <taxon>Metazoa</taxon>
        <taxon>Ecdysozoa</taxon>
        <taxon>Arthropoda</taxon>
        <taxon>Hexapoda</taxon>
        <taxon>Insecta</taxon>
        <taxon>Pterygota</taxon>
        <taxon>Neoptera</taxon>
        <taxon>Endopterygota</taxon>
        <taxon>Coleoptera</taxon>
        <taxon>Polyphaga</taxon>
        <taxon>Cucujiformia</taxon>
        <taxon>Coccinelloidea</taxon>
        <taxon>Coccinellidae</taxon>
        <taxon>Scymninae</taxon>
        <taxon>Scymnini</taxon>
        <taxon>Cryptolaemus</taxon>
    </lineage>
</organism>
<dbReference type="EMBL" id="JABFTP020000083">
    <property type="protein sequence ID" value="KAL3275357.1"/>
    <property type="molecule type" value="Genomic_DNA"/>
</dbReference>
<feature type="non-terminal residue" evidence="1">
    <location>
        <position position="126"/>
    </location>
</feature>
<comment type="caution">
    <text evidence="1">The sequence shown here is derived from an EMBL/GenBank/DDBJ whole genome shotgun (WGS) entry which is preliminary data.</text>
</comment>
<evidence type="ECO:0000313" key="2">
    <source>
        <dbReference type="Proteomes" id="UP001516400"/>
    </source>
</evidence>
<reference evidence="1 2" key="1">
    <citation type="journal article" date="2021" name="BMC Biol.">
        <title>Horizontally acquired antibacterial genes associated with adaptive radiation of ladybird beetles.</title>
        <authorList>
            <person name="Li H.S."/>
            <person name="Tang X.F."/>
            <person name="Huang Y.H."/>
            <person name="Xu Z.Y."/>
            <person name="Chen M.L."/>
            <person name="Du X.Y."/>
            <person name="Qiu B.Y."/>
            <person name="Chen P.T."/>
            <person name="Zhang W."/>
            <person name="Slipinski A."/>
            <person name="Escalona H.E."/>
            <person name="Waterhouse R.M."/>
            <person name="Zwick A."/>
            <person name="Pang H."/>
        </authorList>
    </citation>
    <scope>NUCLEOTIDE SEQUENCE [LARGE SCALE GENOMIC DNA]</scope>
    <source>
        <strain evidence="1">SYSU2018</strain>
    </source>
</reference>
<dbReference type="AlphaFoldDB" id="A0ABD2N9P1"/>
<sequence length="126" mass="14815">KCTHLQKNIFPPDIAIIYFKTKRPTIQHNIDLILTPKLNDLNKDNQKLVLEYICRDIESQQERNYWSTITKLLKYKFHNITQSIETDGKYLSSQEEISQALPINFKNIYTGTESRNLDGLEPDTEK</sequence>
<feature type="non-terminal residue" evidence="1">
    <location>
        <position position="1"/>
    </location>
</feature>
<protein>
    <submittedName>
        <fullName evidence="1">Uncharacterized protein</fullName>
    </submittedName>
</protein>
<gene>
    <name evidence="1" type="ORF">HHI36_020124</name>
</gene>
<keyword evidence="2" id="KW-1185">Reference proteome</keyword>
<proteinExistence type="predicted"/>
<name>A0ABD2N9P1_9CUCU</name>
<accession>A0ABD2N9P1</accession>
<evidence type="ECO:0000313" key="1">
    <source>
        <dbReference type="EMBL" id="KAL3275357.1"/>
    </source>
</evidence>
<dbReference type="Proteomes" id="UP001516400">
    <property type="component" value="Unassembled WGS sequence"/>
</dbReference>